<accession>A0AAV2YZ33</accession>
<feature type="repeat" description="ANK" evidence="3">
    <location>
        <begin position="32"/>
        <end position="64"/>
    </location>
</feature>
<dbReference type="Pfam" id="PF12796">
    <property type="entry name" value="Ank_2"/>
    <property type="match status" value="2"/>
</dbReference>
<dbReference type="SMART" id="SM00248">
    <property type="entry name" value="ANK"/>
    <property type="match status" value="7"/>
</dbReference>
<proteinExistence type="predicted"/>
<dbReference type="Proteomes" id="UP001146120">
    <property type="component" value="Unassembled WGS sequence"/>
</dbReference>
<feature type="repeat" description="ANK" evidence="3">
    <location>
        <begin position="245"/>
        <end position="277"/>
    </location>
</feature>
<keyword evidence="2 3" id="KW-0040">ANK repeat</keyword>
<dbReference type="Pfam" id="PF00023">
    <property type="entry name" value="Ank"/>
    <property type="match status" value="1"/>
</dbReference>
<dbReference type="PANTHER" id="PTHR24189">
    <property type="entry name" value="MYOTROPHIN"/>
    <property type="match status" value="1"/>
</dbReference>
<evidence type="ECO:0000256" key="2">
    <source>
        <dbReference type="ARBA" id="ARBA00023043"/>
    </source>
</evidence>
<evidence type="ECO:0000256" key="1">
    <source>
        <dbReference type="ARBA" id="ARBA00022737"/>
    </source>
</evidence>
<dbReference type="Gene3D" id="1.25.40.20">
    <property type="entry name" value="Ankyrin repeat-containing domain"/>
    <property type="match status" value="2"/>
</dbReference>
<dbReference type="InterPro" id="IPR036770">
    <property type="entry name" value="Ankyrin_rpt-contain_sf"/>
</dbReference>
<dbReference type="InterPro" id="IPR050745">
    <property type="entry name" value="Multifunctional_regulatory"/>
</dbReference>
<dbReference type="AlphaFoldDB" id="A0AAV2YZ33"/>
<dbReference type="PROSITE" id="PS50297">
    <property type="entry name" value="ANK_REP_REGION"/>
    <property type="match status" value="4"/>
</dbReference>
<evidence type="ECO:0000256" key="3">
    <source>
        <dbReference type="PROSITE-ProRule" id="PRU00023"/>
    </source>
</evidence>
<feature type="repeat" description="ANK" evidence="3">
    <location>
        <begin position="166"/>
        <end position="198"/>
    </location>
</feature>
<dbReference type="PRINTS" id="PR01415">
    <property type="entry name" value="ANKYRIN"/>
</dbReference>
<feature type="repeat" description="ANK" evidence="3">
    <location>
        <begin position="66"/>
        <end position="98"/>
    </location>
</feature>
<gene>
    <name evidence="4" type="ORF">N0F65_007025</name>
</gene>
<reference evidence="4" key="2">
    <citation type="journal article" date="2023" name="Microbiol Resour">
        <title>Decontamination and Annotation of the Draft Genome Sequence of the Oomycete Lagenidium giganteum ARSEF 373.</title>
        <authorList>
            <person name="Morgan W.R."/>
            <person name="Tartar A."/>
        </authorList>
    </citation>
    <scope>NUCLEOTIDE SEQUENCE</scope>
    <source>
        <strain evidence="4">ARSEF 373</strain>
    </source>
</reference>
<organism evidence="4 5">
    <name type="scientific">Lagenidium giganteum</name>
    <dbReference type="NCBI Taxonomy" id="4803"/>
    <lineage>
        <taxon>Eukaryota</taxon>
        <taxon>Sar</taxon>
        <taxon>Stramenopiles</taxon>
        <taxon>Oomycota</taxon>
        <taxon>Peronosporomycetes</taxon>
        <taxon>Pythiales</taxon>
        <taxon>Pythiaceae</taxon>
    </lineage>
</organism>
<dbReference type="PROSITE" id="PS50088">
    <property type="entry name" value="ANK_REPEAT"/>
    <property type="match status" value="5"/>
</dbReference>
<reference evidence="4" key="1">
    <citation type="submission" date="2022-11" db="EMBL/GenBank/DDBJ databases">
        <authorList>
            <person name="Morgan W.R."/>
            <person name="Tartar A."/>
        </authorList>
    </citation>
    <scope>NUCLEOTIDE SEQUENCE</scope>
    <source>
        <strain evidence="4">ARSEF 373</strain>
    </source>
</reference>
<dbReference type="Pfam" id="PF13637">
    <property type="entry name" value="Ank_4"/>
    <property type="match status" value="1"/>
</dbReference>
<evidence type="ECO:0000313" key="4">
    <source>
        <dbReference type="EMBL" id="DAZ98526.1"/>
    </source>
</evidence>
<sequence>MLPMEFVPLLPLKRRLSSSRRAQPEFKGDPSEGWTPLHRAAAEGRLDLLQVFAQHGVALDMRATGTDETALHVAAATGHVAVVEWLLSMGADAEARDFRAYTALLHAVEHAHVAVVETLLKHRVNTNAWRSVDQATCLHLAAQCGHSQLINVLVDAGVEVDLQNLQGATPLHFAARAGQLDAALALLELHANVNAQDDRGRSVLYMAVDYEDTTQVPEKTELARIELLRLLLTHGAEIRGRHRKGRSSALRCAAKRGRFQIVKFLLGQGAKSNKVSAMVFATFWAQSSDVVKHLMSPIPDSSRRLLKDPTTGA</sequence>
<keyword evidence="5" id="KW-1185">Reference proteome</keyword>
<protein>
    <submittedName>
        <fullName evidence="4">Uncharacterized protein</fullName>
    </submittedName>
</protein>
<dbReference type="PANTHER" id="PTHR24189:SF50">
    <property type="entry name" value="ANKYRIN REPEAT AND SOCS BOX PROTEIN 2"/>
    <property type="match status" value="1"/>
</dbReference>
<dbReference type="SUPFAM" id="SSF48403">
    <property type="entry name" value="Ankyrin repeat"/>
    <property type="match status" value="1"/>
</dbReference>
<comment type="caution">
    <text evidence="4">The sequence shown here is derived from an EMBL/GenBank/DDBJ whole genome shotgun (WGS) entry which is preliminary data.</text>
</comment>
<name>A0AAV2YZ33_9STRA</name>
<feature type="repeat" description="ANK" evidence="3">
    <location>
        <begin position="133"/>
        <end position="165"/>
    </location>
</feature>
<dbReference type="EMBL" id="DAKRPA010000104">
    <property type="protein sequence ID" value="DAZ98526.1"/>
    <property type="molecule type" value="Genomic_DNA"/>
</dbReference>
<dbReference type="InterPro" id="IPR002110">
    <property type="entry name" value="Ankyrin_rpt"/>
</dbReference>
<keyword evidence="1" id="KW-0677">Repeat</keyword>
<evidence type="ECO:0000313" key="5">
    <source>
        <dbReference type="Proteomes" id="UP001146120"/>
    </source>
</evidence>